<dbReference type="SMART" id="SM00347">
    <property type="entry name" value="HTH_MARR"/>
    <property type="match status" value="1"/>
</dbReference>
<dbReference type="InterPro" id="IPR036390">
    <property type="entry name" value="WH_DNA-bd_sf"/>
</dbReference>
<evidence type="ECO:0000313" key="5">
    <source>
        <dbReference type="EMBL" id="SYX84077.1"/>
    </source>
</evidence>
<keyword evidence="1" id="KW-0805">Transcription regulation</keyword>
<dbReference type="PRINTS" id="PR00598">
    <property type="entry name" value="HTHMARR"/>
</dbReference>
<dbReference type="InterPro" id="IPR000835">
    <property type="entry name" value="HTH_MarR-typ"/>
</dbReference>
<dbReference type="GO" id="GO:0003677">
    <property type="term" value="F:DNA binding"/>
    <property type="evidence" value="ECO:0007669"/>
    <property type="project" value="UniProtKB-KW"/>
</dbReference>
<protein>
    <submittedName>
        <fullName evidence="5">Transcriptional regulator</fullName>
    </submittedName>
</protein>
<gene>
    <name evidence="5" type="ORF">PBLR_12499</name>
</gene>
<dbReference type="AlphaFoldDB" id="A0A383RA84"/>
<evidence type="ECO:0000256" key="1">
    <source>
        <dbReference type="ARBA" id="ARBA00023015"/>
    </source>
</evidence>
<keyword evidence="3" id="KW-0804">Transcription</keyword>
<evidence type="ECO:0000259" key="4">
    <source>
        <dbReference type="PROSITE" id="PS50995"/>
    </source>
</evidence>
<dbReference type="PANTHER" id="PTHR42756">
    <property type="entry name" value="TRANSCRIPTIONAL REGULATOR, MARR"/>
    <property type="match status" value="1"/>
</dbReference>
<dbReference type="PROSITE" id="PS50995">
    <property type="entry name" value="HTH_MARR_2"/>
    <property type="match status" value="1"/>
</dbReference>
<dbReference type="PANTHER" id="PTHR42756:SF1">
    <property type="entry name" value="TRANSCRIPTIONAL REPRESSOR OF EMRAB OPERON"/>
    <property type="match status" value="1"/>
</dbReference>
<accession>A0A383RA84</accession>
<dbReference type="RefSeq" id="WP_138186024.1">
    <property type="nucleotide sequence ID" value="NZ_LS992241.1"/>
</dbReference>
<sequence length="142" mass="16506">MELCNLTGFLIHRTDVKMTNYFTKQLKPYEMTPEQWSIISVLDGDRPTTQKELAEAIDRDQSTVVRMIHSLEKKEIVKRIVNDTDKRSHNLYLSDKGILLKSELLPVVIEAHKHVTRYLSEDEMQVLESLLEKLYASVMDEG</sequence>
<dbReference type="Pfam" id="PF01047">
    <property type="entry name" value="MarR"/>
    <property type="match status" value="1"/>
</dbReference>
<dbReference type="Gene3D" id="1.10.10.10">
    <property type="entry name" value="Winged helix-like DNA-binding domain superfamily/Winged helix DNA-binding domain"/>
    <property type="match status" value="1"/>
</dbReference>
<evidence type="ECO:0000313" key="6">
    <source>
        <dbReference type="Proteomes" id="UP000304148"/>
    </source>
</evidence>
<keyword evidence="2" id="KW-0238">DNA-binding</keyword>
<organism evidence="5 6">
    <name type="scientific">Paenibacillus alvei</name>
    <name type="common">Bacillus alvei</name>
    <dbReference type="NCBI Taxonomy" id="44250"/>
    <lineage>
        <taxon>Bacteria</taxon>
        <taxon>Bacillati</taxon>
        <taxon>Bacillota</taxon>
        <taxon>Bacilli</taxon>
        <taxon>Bacillales</taxon>
        <taxon>Paenibacillaceae</taxon>
        <taxon>Paenibacillus</taxon>
    </lineage>
</organism>
<dbReference type="SUPFAM" id="SSF46785">
    <property type="entry name" value="Winged helix' DNA-binding domain"/>
    <property type="match status" value="1"/>
</dbReference>
<proteinExistence type="predicted"/>
<dbReference type="GO" id="GO:0003700">
    <property type="term" value="F:DNA-binding transcription factor activity"/>
    <property type="evidence" value="ECO:0007669"/>
    <property type="project" value="InterPro"/>
</dbReference>
<feature type="domain" description="HTH marR-type" evidence="4">
    <location>
        <begin position="1"/>
        <end position="136"/>
    </location>
</feature>
<name>A0A383RA84_PAEAL</name>
<dbReference type="EMBL" id="LS992241">
    <property type="protein sequence ID" value="SYX84077.1"/>
    <property type="molecule type" value="Genomic_DNA"/>
</dbReference>
<evidence type="ECO:0000256" key="2">
    <source>
        <dbReference type="ARBA" id="ARBA00023125"/>
    </source>
</evidence>
<dbReference type="InterPro" id="IPR036388">
    <property type="entry name" value="WH-like_DNA-bd_sf"/>
</dbReference>
<reference evidence="6" key="1">
    <citation type="submission" date="2018-08" db="EMBL/GenBank/DDBJ databases">
        <authorList>
            <person name="Chevrot R."/>
        </authorList>
    </citation>
    <scope>NUCLEOTIDE SEQUENCE [LARGE SCALE GENOMIC DNA]</scope>
</reference>
<evidence type="ECO:0000256" key="3">
    <source>
        <dbReference type="ARBA" id="ARBA00023163"/>
    </source>
</evidence>
<dbReference type="Proteomes" id="UP000304148">
    <property type="component" value="Chromosome"/>
</dbReference>